<evidence type="ECO:0000313" key="3">
    <source>
        <dbReference type="Proteomes" id="UP001205965"/>
    </source>
</evidence>
<keyword evidence="3" id="KW-1185">Reference proteome</keyword>
<organism evidence="2 3">
    <name type="scientific">Corynebacterium lemuris</name>
    <dbReference type="NCBI Taxonomy" id="1859292"/>
    <lineage>
        <taxon>Bacteria</taxon>
        <taxon>Bacillati</taxon>
        <taxon>Actinomycetota</taxon>
        <taxon>Actinomycetes</taxon>
        <taxon>Mycobacteriales</taxon>
        <taxon>Corynebacteriaceae</taxon>
        <taxon>Corynebacterium</taxon>
    </lineage>
</organism>
<keyword evidence="1" id="KW-0732">Signal</keyword>
<evidence type="ECO:0000313" key="2">
    <source>
        <dbReference type="EMBL" id="MCS5478095.1"/>
    </source>
</evidence>
<protein>
    <recommendedName>
        <fullName evidence="4">Secreted protein</fullName>
    </recommendedName>
</protein>
<evidence type="ECO:0008006" key="4">
    <source>
        <dbReference type="Google" id="ProtNLM"/>
    </source>
</evidence>
<sequence length="160" mass="16388">MLSRTLISLFTAAAVGGGVLAAPAQAAPTGSSLGDLVQKNGVEGPLTQNRYRVLAGIPATITPLKTTLPAGTTLSLQEGAELDGLIARGWSITINDNVMAVTPSINAEGYCAIPAVVNHPDGSDESVDIVMYVDFPLDLGFLGSAFNSMSSQAGPQGWLC</sequence>
<dbReference type="EMBL" id="JANWTC010000001">
    <property type="protein sequence ID" value="MCS5478095.1"/>
    <property type="molecule type" value="Genomic_DNA"/>
</dbReference>
<dbReference type="RefSeq" id="WP_259426112.1">
    <property type="nucleotide sequence ID" value="NZ_JANWTC010000001.1"/>
</dbReference>
<gene>
    <name evidence="2" type="ORF">NYP18_00305</name>
</gene>
<reference evidence="2 3" key="1">
    <citation type="submission" date="2022-08" db="EMBL/GenBank/DDBJ databases">
        <title>YIM 101645 draft genome.</title>
        <authorList>
            <person name="Chen X."/>
        </authorList>
    </citation>
    <scope>NUCLEOTIDE SEQUENCE [LARGE SCALE GENOMIC DNA]</scope>
    <source>
        <strain evidence="2 3">YIM 101645</strain>
    </source>
</reference>
<dbReference type="Proteomes" id="UP001205965">
    <property type="component" value="Unassembled WGS sequence"/>
</dbReference>
<name>A0ABT2FSB4_9CORY</name>
<comment type="caution">
    <text evidence="2">The sequence shown here is derived from an EMBL/GenBank/DDBJ whole genome shotgun (WGS) entry which is preliminary data.</text>
</comment>
<evidence type="ECO:0000256" key="1">
    <source>
        <dbReference type="SAM" id="SignalP"/>
    </source>
</evidence>
<feature type="chain" id="PRO_5046861160" description="Secreted protein" evidence="1">
    <location>
        <begin position="27"/>
        <end position="160"/>
    </location>
</feature>
<proteinExistence type="predicted"/>
<feature type="signal peptide" evidence="1">
    <location>
        <begin position="1"/>
        <end position="26"/>
    </location>
</feature>
<accession>A0ABT2FSB4</accession>